<comment type="caution">
    <text evidence="4">The sequence shown here is derived from an EMBL/GenBank/DDBJ whole genome shotgun (WGS) entry which is preliminary data.</text>
</comment>
<feature type="chain" id="PRO_5046481909" evidence="2">
    <location>
        <begin position="26"/>
        <end position="339"/>
    </location>
</feature>
<dbReference type="PANTHER" id="PTHR21240:SF28">
    <property type="entry name" value="ISO-OROTATE DECARBOXYLASE (EUROFUNG)"/>
    <property type="match status" value="1"/>
</dbReference>
<dbReference type="Gene3D" id="3.20.20.140">
    <property type="entry name" value="Metal-dependent hydrolases"/>
    <property type="match status" value="1"/>
</dbReference>
<keyword evidence="1" id="KW-0456">Lyase</keyword>
<evidence type="ECO:0000313" key="5">
    <source>
        <dbReference type="Proteomes" id="UP000444401"/>
    </source>
</evidence>
<feature type="signal peptide" evidence="2">
    <location>
        <begin position="1"/>
        <end position="25"/>
    </location>
</feature>
<dbReference type="SUPFAM" id="SSF51556">
    <property type="entry name" value="Metallo-dependent hydrolases"/>
    <property type="match status" value="1"/>
</dbReference>
<keyword evidence="5" id="KW-1185">Reference proteome</keyword>
<feature type="domain" description="Amidohydrolase-related" evidence="3">
    <location>
        <begin position="36"/>
        <end position="334"/>
    </location>
</feature>
<evidence type="ECO:0000259" key="3">
    <source>
        <dbReference type="Pfam" id="PF04909"/>
    </source>
</evidence>
<accession>A0ABW9UVB9</accession>
<dbReference type="Proteomes" id="UP000444401">
    <property type="component" value="Unassembled WGS sequence"/>
</dbReference>
<dbReference type="InterPro" id="IPR006680">
    <property type="entry name" value="Amidohydro-rel"/>
</dbReference>
<evidence type="ECO:0000256" key="1">
    <source>
        <dbReference type="ARBA" id="ARBA00023239"/>
    </source>
</evidence>
<dbReference type="InterPro" id="IPR032466">
    <property type="entry name" value="Metal_Hydrolase"/>
</dbReference>
<protein>
    <submittedName>
        <fullName evidence="4">Amidohydrolase family protein</fullName>
    </submittedName>
</protein>
<keyword evidence="2" id="KW-0732">Signal</keyword>
<dbReference type="PANTHER" id="PTHR21240">
    <property type="entry name" value="2-AMINO-3-CARBOXYLMUCONATE-6-SEMIALDEHYDE DECARBOXYLASE"/>
    <property type="match status" value="1"/>
</dbReference>
<sequence length="339" mass="37382">MAKLGTGIATAAALLFAVAAHGRQAAEPSRYEGPVIDVHLHADSAGQIGPPGQSICPKEGPLHRMNFDARGDWRRALVERGLDPPCDDPLVGAPSDAALRDLTIEQMRRYNVRGLVSGPAEYLDDWVETAPDLFWPSTKFYLPSDSTPSPEDLAERQRLGTRVALSEIVNQYAGIAPGDPRMAPYWEMAEREELPVGIHLGIGPPGAAALYPEFRAMSPLELDPVLRRHPRLRIFVMHAGYPFLDDMKAMLYLYPQLMVDTAVLQFQIPRAEYYAYLESLVRAGYSDRIMFGSDQMVWPGAIGEGIDAINDAPFLTFEQKKAILHDNAARFLGLPDGAD</sequence>
<reference evidence="4 5" key="1">
    <citation type="submission" date="2019-12" db="EMBL/GenBank/DDBJ databases">
        <title>Genomic-based taxomic classification of the family Erythrobacteraceae.</title>
        <authorList>
            <person name="Xu L."/>
        </authorList>
    </citation>
    <scope>NUCLEOTIDE SEQUENCE [LARGE SCALE GENOMIC DNA]</scope>
    <source>
        <strain evidence="4 5">H32</strain>
    </source>
</reference>
<dbReference type="RefSeq" id="WP_160733027.1">
    <property type="nucleotide sequence ID" value="NZ_WTYO01000002.1"/>
</dbReference>
<evidence type="ECO:0000256" key="2">
    <source>
        <dbReference type="SAM" id="SignalP"/>
    </source>
</evidence>
<dbReference type="Pfam" id="PF04909">
    <property type="entry name" value="Amidohydro_2"/>
    <property type="match status" value="1"/>
</dbReference>
<organism evidence="4 5">
    <name type="scientific">Pelagerythrobacter marinus</name>
    <dbReference type="NCBI Taxonomy" id="538382"/>
    <lineage>
        <taxon>Bacteria</taxon>
        <taxon>Pseudomonadati</taxon>
        <taxon>Pseudomonadota</taxon>
        <taxon>Alphaproteobacteria</taxon>
        <taxon>Sphingomonadales</taxon>
        <taxon>Erythrobacteraceae</taxon>
        <taxon>Pelagerythrobacter</taxon>
    </lineage>
</organism>
<dbReference type="EMBL" id="WTYO01000002">
    <property type="protein sequence ID" value="MXO68388.1"/>
    <property type="molecule type" value="Genomic_DNA"/>
</dbReference>
<gene>
    <name evidence="4" type="ORF">GRI72_06055</name>
</gene>
<dbReference type="InterPro" id="IPR032465">
    <property type="entry name" value="ACMSD"/>
</dbReference>
<name>A0ABW9UVB9_9SPHN</name>
<evidence type="ECO:0000313" key="4">
    <source>
        <dbReference type="EMBL" id="MXO68388.1"/>
    </source>
</evidence>
<proteinExistence type="predicted"/>